<dbReference type="AlphaFoldDB" id="A0A382VXM3"/>
<accession>A0A382VXM3</accession>
<name>A0A382VXM3_9ZZZZ</name>
<proteinExistence type="predicted"/>
<organism evidence="1">
    <name type="scientific">marine metagenome</name>
    <dbReference type="NCBI Taxonomy" id="408172"/>
    <lineage>
        <taxon>unclassified sequences</taxon>
        <taxon>metagenomes</taxon>
        <taxon>ecological metagenomes</taxon>
    </lineage>
</organism>
<dbReference type="EMBL" id="UINC01155027">
    <property type="protein sequence ID" value="SVD50641.1"/>
    <property type="molecule type" value="Genomic_DNA"/>
</dbReference>
<sequence>YLAYHLSDGITNIIFINKVNGNYTVIGDQGSFVDALKSGAIKIAKNISWADAQQKATLHYVPSDDETWTDPSKVPVTGNIKTIGDYDGTEPQEEAAGIPYNYVV</sequence>
<evidence type="ECO:0000313" key="1">
    <source>
        <dbReference type="EMBL" id="SVD50641.1"/>
    </source>
</evidence>
<protein>
    <submittedName>
        <fullName evidence="1">Uncharacterized protein</fullName>
    </submittedName>
</protein>
<feature type="non-terminal residue" evidence="1">
    <location>
        <position position="1"/>
    </location>
</feature>
<reference evidence="1" key="1">
    <citation type="submission" date="2018-05" db="EMBL/GenBank/DDBJ databases">
        <authorList>
            <person name="Lanie J.A."/>
            <person name="Ng W.-L."/>
            <person name="Kazmierczak K.M."/>
            <person name="Andrzejewski T.M."/>
            <person name="Davidsen T.M."/>
            <person name="Wayne K.J."/>
            <person name="Tettelin H."/>
            <person name="Glass J.I."/>
            <person name="Rusch D."/>
            <person name="Podicherti R."/>
            <person name="Tsui H.-C.T."/>
            <person name="Winkler M.E."/>
        </authorList>
    </citation>
    <scope>NUCLEOTIDE SEQUENCE</scope>
</reference>
<gene>
    <name evidence="1" type="ORF">METZ01_LOCUS403495</name>
</gene>